<feature type="region of interest" description="Disordered" evidence="1">
    <location>
        <begin position="62"/>
        <end position="86"/>
    </location>
</feature>
<comment type="caution">
    <text evidence="2">The sequence shown here is derived from an EMBL/GenBank/DDBJ whole genome shotgun (WGS) entry which is preliminary data.</text>
</comment>
<reference evidence="2 3" key="2">
    <citation type="journal article" date="2019" name="G3 (Bethesda)">
        <title>Hybrid Assembly of the Genome of the Entomopathogenic Nematode Steinernema carpocapsae Identifies the X-Chromosome.</title>
        <authorList>
            <person name="Serra L."/>
            <person name="Macchietto M."/>
            <person name="Macias-Munoz A."/>
            <person name="McGill C.J."/>
            <person name="Rodriguez I.M."/>
            <person name="Rodriguez B."/>
            <person name="Murad R."/>
            <person name="Mortazavi A."/>
        </authorList>
    </citation>
    <scope>NUCLEOTIDE SEQUENCE [LARGE SCALE GENOMIC DNA]</scope>
    <source>
        <strain evidence="2 3">ALL</strain>
    </source>
</reference>
<evidence type="ECO:0000256" key="1">
    <source>
        <dbReference type="SAM" id="MobiDB-lite"/>
    </source>
</evidence>
<evidence type="ECO:0000313" key="2">
    <source>
        <dbReference type="EMBL" id="TMS32362.1"/>
    </source>
</evidence>
<proteinExistence type="predicted"/>
<reference evidence="2 3" key="1">
    <citation type="journal article" date="2015" name="Genome Biol.">
        <title>Comparative genomics of Steinernema reveals deeply conserved gene regulatory networks.</title>
        <authorList>
            <person name="Dillman A.R."/>
            <person name="Macchietto M."/>
            <person name="Porter C.F."/>
            <person name="Rogers A."/>
            <person name="Williams B."/>
            <person name="Antoshechkin I."/>
            <person name="Lee M.M."/>
            <person name="Goodwin Z."/>
            <person name="Lu X."/>
            <person name="Lewis E.E."/>
            <person name="Goodrich-Blair H."/>
            <person name="Stock S.P."/>
            <person name="Adams B.J."/>
            <person name="Sternberg P.W."/>
            <person name="Mortazavi A."/>
        </authorList>
    </citation>
    <scope>NUCLEOTIDE SEQUENCE [LARGE SCALE GENOMIC DNA]</scope>
    <source>
        <strain evidence="2 3">ALL</strain>
    </source>
</reference>
<dbReference type="AlphaFoldDB" id="A0A4U8UHE9"/>
<dbReference type="Proteomes" id="UP000298663">
    <property type="component" value="Unassembled WGS sequence"/>
</dbReference>
<gene>
    <name evidence="2" type="ORF">L596_000212</name>
</gene>
<keyword evidence="3" id="KW-1185">Reference proteome</keyword>
<name>A0A4U8UHE9_STECR</name>
<protein>
    <submittedName>
        <fullName evidence="2">Uncharacterized protein</fullName>
    </submittedName>
</protein>
<dbReference type="EMBL" id="AZBU02000001">
    <property type="protein sequence ID" value="TMS32362.1"/>
    <property type="molecule type" value="Genomic_DNA"/>
</dbReference>
<accession>A0A4U8UHE9</accession>
<sequence length="98" mass="11351">MKLSLFVPVIVFSDKKVKIEGGCRDSIEILERPRRWVKIYFYSLLPAPQLLINEIRTTRKGRPAHAHPSWPPSVRKGGHALGPKFDSSTRRTRLFFHN</sequence>
<evidence type="ECO:0000313" key="3">
    <source>
        <dbReference type="Proteomes" id="UP000298663"/>
    </source>
</evidence>
<organism evidence="2 3">
    <name type="scientific">Steinernema carpocapsae</name>
    <name type="common">Entomopathogenic nematode</name>
    <dbReference type="NCBI Taxonomy" id="34508"/>
    <lineage>
        <taxon>Eukaryota</taxon>
        <taxon>Metazoa</taxon>
        <taxon>Ecdysozoa</taxon>
        <taxon>Nematoda</taxon>
        <taxon>Chromadorea</taxon>
        <taxon>Rhabditida</taxon>
        <taxon>Tylenchina</taxon>
        <taxon>Panagrolaimomorpha</taxon>
        <taxon>Strongyloidoidea</taxon>
        <taxon>Steinernematidae</taxon>
        <taxon>Steinernema</taxon>
    </lineage>
</organism>